<dbReference type="PANTHER" id="PTHR14582:SF1">
    <property type="entry name" value="CENTROMERE PROTEIN O"/>
    <property type="match status" value="1"/>
</dbReference>
<dbReference type="CDD" id="cd23836">
    <property type="entry name" value="DRWD-C_CENP-O"/>
    <property type="match status" value="1"/>
</dbReference>
<accession>A0A8H3QUI8</accession>
<keyword evidence="6" id="KW-0137">Centromere</keyword>
<sequence length="308" mass="36881">MGILKKPYTRRFYIFTRTRFIMTKIHQKRKNNFFNGSSDTNDIFNDPLLKDYKDLNIEELKDELQKLEKERDERKLMFENTKKSHSLRDVIDKENIDDNMTMSQNELQNHMIKEILQDGGDREYQNILNAYRLTGKTIFPVKDNRIGLRFETFYNAKFLEPYYIILDQNQENEQLSIFRHTLPHFIPLDELEVTYLNKDMNKFANVVDDYLQAFVTRREEVLTLTKLNRKPRTNNAYTSIEFTVFLKANNDRVDITLTYEDLKSFIPTSAAIYLTREGTENKRIRLQKREREFLQAKLTDAFEKVFGT</sequence>
<name>A0A8H3QUI8_9GLOM</name>
<feature type="coiled-coil region" evidence="7">
    <location>
        <begin position="50"/>
        <end position="84"/>
    </location>
</feature>
<protein>
    <submittedName>
        <fullName evidence="8">Centromere protein O-like</fullName>
    </submittedName>
</protein>
<evidence type="ECO:0000256" key="4">
    <source>
        <dbReference type="ARBA" id="ARBA00022454"/>
    </source>
</evidence>
<dbReference type="InterPro" id="IPR018464">
    <property type="entry name" value="CENP-O"/>
</dbReference>
<organism evidence="8 9">
    <name type="scientific">Rhizophagus clarus</name>
    <dbReference type="NCBI Taxonomy" id="94130"/>
    <lineage>
        <taxon>Eukaryota</taxon>
        <taxon>Fungi</taxon>
        <taxon>Fungi incertae sedis</taxon>
        <taxon>Mucoromycota</taxon>
        <taxon>Glomeromycotina</taxon>
        <taxon>Glomeromycetes</taxon>
        <taxon>Glomerales</taxon>
        <taxon>Glomeraceae</taxon>
        <taxon>Rhizophagus</taxon>
    </lineage>
</organism>
<dbReference type="PANTHER" id="PTHR14582">
    <property type="entry name" value="INNER KINETOCHORE SUBUNIT MAL2"/>
    <property type="match status" value="1"/>
</dbReference>
<dbReference type="Pfam" id="PF09496">
    <property type="entry name" value="CENP-O"/>
    <property type="match status" value="1"/>
</dbReference>
<dbReference type="Proteomes" id="UP000615446">
    <property type="component" value="Unassembled WGS sequence"/>
</dbReference>
<keyword evidence="4" id="KW-0158">Chromosome</keyword>
<dbReference type="CDD" id="cd23835">
    <property type="entry name" value="DRWD-N_CENP-O"/>
    <property type="match status" value="1"/>
</dbReference>
<evidence type="ECO:0000256" key="6">
    <source>
        <dbReference type="ARBA" id="ARBA00023328"/>
    </source>
</evidence>
<evidence type="ECO:0000256" key="2">
    <source>
        <dbReference type="ARBA" id="ARBA00004584"/>
    </source>
</evidence>
<comment type="caution">
    <text evidence="8">The sequence shown here is derived from an EMBL/GenBank/DDBJ whole genome shotgun (WGS) entry which is preliminary data.</text>
</comment>
<comment type="similarity">
    <text evidence="3">Belongs to the CENP-O/MCM21 family.</text>
</comment>
<gene>
    <name evidence="8" type="ORF">RCL2_001921200</name>
</gene>
<dbReference type="GO" id="GO:0031511">
    <property type="term" value="C:Mis6-Sim4 complex"/>
    <property type="evidence" value="ECO:0007669"/>
    <property type="project" value="TreeGrafter"/>
</dbReference>
<reference evidence="8" key="1">
    <citation type="submission" date="2019-10" db="EMBL/GenBank/DDBJ databases">
        <title>Conservation and host-specific expression of non-tandemly repeated heterogenous ribosome RNA gene in arbuscular mycorrhizal fungi.</title>
        <authorList>
            <person name="Maeda T."/>
            <person name="Kobayashi Y."/>
            <person name="Nakagawa T."/>
            <person name="Ezawa T."/>
            <person name="Yamaguchi K."/>
            <person name="Bino T."/>
            <person name="Nishimoto Y."/>
            <person name="Shigenobu S."/>
            <person name="Kawaguchi M."/>
        </authorList>
    </citation>
    <scope>NUCLEOTIDE SEQUENCE</scope>
    <source>
        <strain evidence="8">HR1</strain>
    </source>
</reference>
<evidence type="ECO:0000313" key="8">
    <source>
        <dbReference type="EMBL" id="GES92436.1"/>
    </source>
</evidence>
<keyword evidence="7" id="KW-0175">Coiled coil</keyword>
<evidence type="ECO:0000256" key="7">
    <source>
        <dbReference type="SAM" id="Coils"/>
    </source>
</evidence>
<evidence type="ECO:0000256" key="3">
    <source>
        <dbReference type="ARBA" id="ARBA00007321"/>
    </source>
</evidence>
<comment type="subcellular location">
    <subcellularLocation>
        <location evidence="2">Chromosome</location>
        <location evidence="2">Centromere</location>
    </subcellularLocation>
    <subcellularLocation>
        <location evidence="1">Nucleus</location>
    </subcellularLocation>
</comment>
<dbReference type="AlphaFoldDB" id="A0A8H3QUI8"/>
<proteinExistence type="inferred from homology"/>
<dbReference type="OrthoDB" id="2376428at2759"/>
<keyword evidence="5" id="KW-0539">Nucleus</keyword>
<dbReference type="GO" id="GO:0005634">
    <property type="term" value="C:nucleus"/>
    <property type="evidence" value="ECO:0007669"/>
    <property type="project" value="UniProtKB-SubCell"/>
</dbReference>
<dbReference type="EMBL" id="BLAL01000215">
    <property type="protein sequence ID" value="GES92436.1"/>
    <property type="molecule type" value="Genomic_DNA"/>
</dbReference>
<evidence type="ECO:0000256" key="1">
    <source>
        <dbReference type="ARBA" id="ARBA00004123"/>
    </source>
</evidence>
<evidence type="ECO:0000313" key="9">
    <source>
        <dbReference type="Proteomes" id="UP000615446"/>
    </source>
</evidence>
<evidence type="ECO:0000256" key="5">
    <source>
        <dbReference type="ARBA" id="ARBA00023242"/>
    </source>
</evidence>